<dbReference type="Gene3D" id="3.80.10.10">
    <property type="entry name" value="Ribonuclease Inhibitor"/>
    <property type="match status" value="1"/>
</dbReference>
<dbReference type="Gramene" id="TVU24437">
    <property type="protein sequence ID" value="TVU24437"/>
    <property type="gene ID" value="EJB05_26873"/>
</dbReference>
<dbReference type="PANTHER" id="PTHR47186:SF55">
    <property type="entry name" value="NB-ARC DOMAIN-CONTAINING PROTEIN"/>
    <property type="match status" value="1"/>
</dbReference>
<feature type="domain" description="Disease resistance R13L4/SHOC-2-like LRR" evidence="2">
    <location>
        <begin position="29"/>
        <end position="382"/>
    </location>
</feature>
<evidence type="ECO:0000259" key="2">
    <source>
        <dbReference type="Pfam" id="PF23598"/>
    </source>
</evidence>
<keyword evidence="4" id="KW-1185">Reference proteome</keyword>
<sequence length="390" mass="43727">MERVGQHLAIASSWQRDKVVFDGLDFSRLRSLTVYGAWKAFFISSRMRVLRVLDLEDATEVDNKVLEQIGDVLHRLKFLSIRGCNKIDKLPDSFGRLKRLQTLDIRHTRVVTLPQSIMKLPKLQYIRAGTVHSKDVEPSTHSRSILGTFKSRLGLSRTSVGTGVGVEVPGGIGKMKELHTLGVINVSCDDSTMKDIKSLSQLRRLGVFGINKRNIEELSSAISAHGHLESLSVWGDHMPQGVSSLCNSLEKLSLGMITLLTQLDIEILEGLNRLQTLCLRVEKVEYGVLNFFVRLMGISSNVPFRELKVFKIACESELKVEFGERAMAKLELLKVDYSYGSSLKFVGVENMVSLKQVLLKDSCEGKQATGLKEQFSKHPNKPIFEVIKEK</sequence>
<evidence type="ECO:0000256" key="1">
    <source>
        <dbReference type="ARBA" id="ARBA00022737"/>
    </source>
</evidence>
<dbReference type="InterPro" id="IPR032675">
    <property type="entry name" value="LRR_dom_sf"/>
</dbReference>
<dbReference type="Pfam" id="PF23598">
    <property type="entry name" value="LRR_14"/>
    <property type="match status" value="1"/>
</dbReference>
<reference evidence="3 4" key="1">
    <citation type="journal article" date="2019" name="Sci. Rep.">
        <title>A high-quality genome of Eragrostis curvula grass provides insights into Poaceae evolution and supports new strategies to enhance forage quality.</title>
        <authorList>
            <person name="Carballo J."/>
            <person name="Santos B.A.C.M."/>
            <person name="Zappacosta D."/>
            <person name="Garbus I."/>
            <person name="Selva J.P."/>
            <person name="Gallo C.A."/>
            <person name="Diaz A."/>
            <person name="Albertini E."/>
            <person name="Caccamo M."/>
            <person name="Echenique V."/>
        </authorList>
    </citation>
    <scope>NUCLEOTIDE SEQUENCE [LARGE SCALE GENOMIC DNA]</scope>
    <source>
        <strain evidence="4">cv. Victoria</strain>
        <tissue evidence="3">Leaf</tissue>
    </source>
</reference>
<feature type="non-terminal residue" evidence="3">
    <location>
        <position position="1"/>
    </location>
</feature>
<dbReference type="OrthoDB" id="689900at2759"/>
<dbReference type="PANTHER" id="PTHR47186">
    <property type="entry name" value="LEUCINE-RICH REPEAT-CONTAINING PROTEIN 57"/>
    <property type="match status" value="1"/>
</dbReference>
<dbReference type="SUPFAM" id="SSF52047">
    <property type="entry name" value="RNI-like"/>
    <property type="match status" value="1"/>
</dbReference>
<keyword evidence="1" id="KW-0677">Repeat</keyword>
<evidence type="ECO:0000313" key="4">
    <source>
        <dbReference type="Proteomes" id="UP000324897"/>
    </source>
</evidence>
<protein>
    <recommendedName>
        <fullName evidence="2">Disease resistance R13L4/SHOC-2-like LRR domain-containing protein</fullName>
    </recommendedName>
</protein>
<organism evidence="3 4">
    <name type="scientific">Eragrostis curvula</name>
    <name type="common">weeping love grass</name>
    <dbReference type="NCBI Taxonomy" id="38414"/>
    <lineage>
        <taxon>Eukaryota</taxon>
        <taxon>Viridiplantae</taxon>
        <taxon>Streptophyta</taxon>
        <taxon>Embryophyta</taxon>
        <taxon>Tracheophyta</taxon>
        <taxon>Spermatophyta</taxon>
        <taxon>Magnoliopsida</taxon>
        <taxon>Liliopsida</taxon>
        <taxon>Poales</taxon>
        <taxon>Poaceae</taxon>
        <taxon>PACMAD clade</taxon>
        <taxon>Chloridoideae</taxon>
        <taxon>Eragrostideae</taxon>
        <taxon>Eragrostidinae</taxon>
        <taxon>Eragrostis</taxon>
    </lineage>
</organism>
<evidence type="ECO:0000313" key="3">
    <source>
        <dbReference type="EMBL" id="TVU24437.1"/>
    </source>
</evidence>
<name>A0A5J9UMG9_9POAL</name>
<accession>A0A5J9UMG9</accession>
<comment type="caution">
    <text evidence="3">The sequence shown here is derived from an EMBL/GenBank/DDBJ whole genome shotgun (WGS) entry which is preliminary data.</text>
</comment>
<gene>
    <name evidence="3" type="ORF">EJB05_26873</name>
</gene>
<dbReference type="Proteomes" id="UP000324897">
    <property type="component" value="Chromosome 2"/>
</dbReference>
<dbReference type="EMBL" id="RWGY01000013">
    <property type="protein sequence ID" value="TVU24437.1"/>
    <property type="molecule type" value="Genomic_DNA"/>
</dbReference>
<dbReference type="AlphaFoldDB" id="A0A5J9UMG9"/>
<proteinExistence type="predicted"/>
<dbReference type="InterPro" id="IPR055414">
    <property type="entry name" value="LRR_R13L4/SHOC2-like"/>
</dbReference>